<reference evidence="2 3" key="1">
    <citation type="submission" date="2016-10" db="EMBL/GenBank/DDBJ databases">
        <authorList>
            <person name="de Groot N.N."/>
        </authorList>
    </citation>
    <scope>NUCLEOTIDE SEQUENCE [LARGE SCALE GENOMIC DNA]</scope>
    <source>
        <strain evidence="2 3">CPCC 202699</strain>
    </source>
</reference>
<keyword evidence="1" id="KW-0175">Coiled coil</keyword>
<feature type="coiled-coil region" evidence="1">
    <location>
        <begin position="82"/>
        <end position="109"/>
    </location>
</feature>
<keyword evidence="3" id="KW-1185">Reference proteome</keyword>
<accession>A0A1H3GC09</accession>
<proteinExistence type="predicted"/>
<evidence type="ECO:0000256" key="1">
    <source>
        <dbReference type="SAM" id="Coils"/>
    </source>
</evidence>
<gene>
    <name evidence="2" type="ORF">SAMN05421504_104204</name>
</gene>
<name>A0A1H3GC09_9PSEU</name>
<evidence type="ECO:0000313" key="3">
    <source>
        <dbReference type="Proteomes" id="UP000199515"/>
    </source>
</evidence>
<dbReference type="AlphaFoldDB" id="A0A1H3GC09"/>
<dbReference type="EMBL" id="FNON01000004">
    <property type="protein sequence ID" value="SDY00882.1"/>
    <property type="molecule type" value="Genomic_DNA"/>
</dbReference>
<dbReference type="STRING" id="589385.SAMN05421504_104204"/>
<evidence type="ECO:0000313" key="2">
    <source>
        <dbReference type="EMBL" id="SDY00882.1"/>
    </source>
</evidence>
<evidence type="ECO:0008006" key="4">
    <source>
        <dbReference type="Google" id="ProtNLM"/>
    </source>
</evidence>
<organism evidence="2 3">
    <name type="scientific">Amycolatopsis xylanica</name>
    <dbReference type="NCBI Taxonomy" id="589385"/>
    <lineage>
        <taxon>Bacteria</taxon>
        <taxon>Bacillati</taxon>
        <taxon>Actinomycetota</taxon>
        <taxon>Actinomycetes</taxon>
        <taxon>Pseudonocardiales</taxon>
        <taxon>Pseudonocardiaceae</taxon>
        <taxon>Amycolatopsis</taxon>
    </lineage>
</organism>
<sequence>MSDMTVVGVQGKPGIGSFAVAPELAADAYKQIAQLQDVVGEMVRQAKVLGRSVPLGGGYAAEIGRFMADYGIGKTGSAVEALTDFGRELETLKNQIAKALKKYQAQDEEGVDCIGG</sequence>
<protein>
    <recommendedName>
        <fullName evidence="4">Excreted virulence factor EspC, type VII ESX diderm</fullName>
    </recommendedName>
</protein>
<dbReference type="Proteomes" id="UP000199515">
    <property type="component" value="Unassembled WGS sequence"/>
</dbReference>